<evidence type="ECO:0000313" key="2">
    <source>
        <dbReference type="Proteomes" id="UP000070366"/>
    </source>
</evidence>
<sequence>MKETIKKILTGRKHPDKIKTIKRLENIRRIRDTDVLFGKEPLNL</sequence>
<protein>
    <submittedName>
        <fullName evidence="1">Uncharacterized protein</fullName>
    </submittedName>
</protein>
<reference evidence="1 2" key="1">
    <citation type="submission" date="2016-02" db="EMBL/GenBank/DDBJ databases">
        <authorList>
            <person name="Wen L."/>
            <person name="He K."/>
            <person name="Yang H."/>
        </authorList>
    </citation>
    <scope>NUCLEOTIDE SEQUENCE [LARGE SCALE GENOMIC DNA]</scope>
    <source>
        <strain evidence="1 2">DSM 22607</strain>
    </source>
</reference>
<organism evidence="1 2">
    <name type="scientific">Christensenella minuta</name>
    <dbReference type="NCBI Taxonomy" id="626937"/>
    <lineage>
        <taxon>Bacteria</taxon>
        <taxon>Bacillati</taxon>
        <taxon>Bacillota</taxon>
        <taxon>Clostridia</taxon>
        <taxon>Christensenellales</taxon>
        <taxon>Christensenellaceae</taxon>
        <taxon>Christensenella</taxon>
    </lineage>
</organism>
<dbReference type="STRING" id="626937.HMPREF3293_00776"/>
<name>A0A136Q6U7_9FIRM</name>
<gene>
    <name evidence="1" type="ORF">HMPREF3293_00776</name>
</gene>
<comment type="caution">
    <text evidence="1">The sequence shown here is derived from an EMBL/GenBank/DDBJ whole genome shotgun (WGS) entry which is preliminary data.</text>
</comment>
<dbReference type="AlphaFoldDB" id="A0A136Q6U7"/>
<evidence type="ECO:0000313" key="1">
    <source>
        <dbReference type="EMBL" id="KXK66370.1"/>
    </source>
</evidence>
<keyword evidence="2" id="KW-1185">Reference proteome</keyword>
<proteinExistence type="predicted"/>
<dbReference type="Proteomes" id="UP000070366">
    <property type="component" value="Unassembled WGS sequence"/>
</dbReference>
<accession>A0A136Q6U7</accession>
<dbReference type="EMBL" id="LSZW01000046">
    <property type="protein sequence ID" value="KXK66370.1"/>
    <property type="molecule type" value="Genomic_DNA"/>
</dbReference>